<keyword evidence="1" id="KW-1133">Transmembrane helix</keyword>
<proteinExistence type="predicted"/>
<gene>
    <name evidence="2" type="ORF">QJV27_10340</name>
</gene>
<dbReference type="RefSeq" id="WP_281448847.1">
    <property type="nucleotide sequence ID" value="NZ_JASBAO010000001.1"/>
</dbReference>
<accession>A0ABT6Q3Q5</accession>
<sequence length="98" mass="11249">MTNLHRFLYGTFFSSMIAWTIYLLTVDFYSLAVVSQHYKHLVSIPFPGDWLNLYSLALINLVTLFVIFVSAIIAKIVTAGLSLTSWFRLKRSEEEVKA</sequence>
<comment type="caution">
    <text evidence="2">The sequence shown here is derived from an EMBL/GenBank/DDBJ whole genome shotgun (WGS) entry which is preliminary data.</text>
</comment>
<protein>
    <submittedName>
        <fullName evidence="2">Uncharacterized protein</fullName>
    </submittedName>
</protein>
<name>A0ABT6Q3Q5_9PROT</name>
<organism evidence="2 3">
    <name type="scientific">Commensalibacter oyaizuii</name>
    <dbReference type="NCBI Taxonomy" id="3043873"/>
    <lineage>
        <taxon>Bacteria</taxon>
        <taxon>Pseudomonadati</taxon>
        <taxon>Pseudomonadota</taxon>
        <taxon>Alphaproteobacteria</taxon>
        <taxon>Acetobacterales</taxon>
        <taxon>Acetobacteraceae</taxon>
    </lineage>
</organism>
<evidence type="ECO:0000256" key="1">
    <source>
        <dbReference type="SAM" id="Phobius"/>
    </source>
</evidence>
<dbReference type="EMBL" id="JASBAO010000001">
    <property type="protein sequence ID" value="MDI2091762.1"/>
    <property type="molecule type" value="Genomic_DNA"/>
</dbReference>
<evidence type="ECO:0000313" key="2">
    <source>
        <dbReference type="EMBL" id="MDI2091762.1"/>
    </source>
</evidence>
<keyword evidence="1" id="KW-0472">Membrane</keyword>
<keyword evidence="1" id="KW-0812">Transmembrane</keyword>
<dbReference type="Proteomes" id="UP001431634">
    <property type="component" value="Unassembled WGS sequence"/>
</dbReference>
<keyword evidence="3" id="KW-1185">Reference proteome</keyword>
<feature type="transmembrane region" description="Helical" evidence="1">
    <location>
        <begin position="7"/>
        <end position="33"/>
    </location>
</feature>
<reference evidence="2" key="1">
    <citation type="submission" date="2023-05" db="EMBL/GenBank/DDBJ databases">
        <title>Whole genome sequence of Commensalibacter sp.</title>
        <authorList>
            <person name="Charoenyingcharoen P."/>
            <person name="Yukphan P."/>
        </authorList>
    </citation>
    <scope>NUCLEOTIDE SEQUENCE</scope>
    <source>
        <strain evidence="2">TBRC 16381</strain>
    </source>
</reference>
<evidence type="ECO:0000313" key="3">
    <source>
        <dbReference type="Proteomes" id="UP001431634"/>
    </source>
</evidence>
<feature type="transmembrane region" description="Helical" evidence="1">
    <location>
        <begin position="53"/>
        <end position="81"/>
    </location>
</feature>